<evidence type="ECO:0000313" key="1">
    <source>
        <dbReference type="EMBL" id="RNF20588.1"/>
    </source>
</evidence>
<dbReference type="EMBL" id="MKKU01000175">
    <property type="protein sequence ID" value="RNF20588.1"/>
    <property type="molecule type" value="Genomic_DNA"/>
</dbReference>
<dbReference type="OrthoDB" id="26525at2759"/>
<dbReference type="InterPro" id="IPR011992">
    <property type="entry name" value="EF-hand-dom_pair"/>
</dbReference>
<dbReference type="RefSeq" id="XP_029229253.1">
    <property type="nucleotide sequence ID" value="XM_029370633.1"/>
</dbReference>
<organism evidence="1 2">
    <name type="scientific">Trypanosoma conorhini</name>
    <dbReference type="NCBI Taxonomy" id="83891"/>
    <lineage>
        <taxon>Eukaryota</taxon>
        <taxon>Discoba</taxon>
        <taxon>Euglenozoa</taxon>
        <taxon>Kinetoplastea</taxon>
        <taxon>Metakinetoplastina</taxon>
        <taxon>Trypanosomatida</taxon>
        <taxon>Trypanosomatidae</taxon>
        <taxon>Trypanosoma</taxon>
    </lineage>
</organism>
<keyword evidence="2" id="KW-1185">Reference proteome</keyword>
<comment type="caution">
    <text evidence="1">The sequence shown here is derived from an EMBL/GenBank/DDBJ whole genome shotgun (WGS) entry which is preliminary data.</text>
</comment>
<dbReference type="AlphaFoldDB" id="A0A3R7LC44"/>
<protein>
    <submittedName>
        <fullName evidence="1">Uncharacterized protein</fullName>
    </submittedName>
</protein>
<dbReference type="Proteomes" id="UP000284403">
    <property type="component" value="Unassembled WGS sequence"/>
</dbReference>
<name>A0A3R7LC44_9TRYP</name>
<sequence>MPTEVAKVASFPTNNELMGQLIGHSGRPASSASGGSSGAGAMNRLLTFVDDDGATSPTYGINENGVLDAAPRATRISFDMIGVVGLSEDMLAELYEAFDVRQRGGVERSVMREMMKTGFSNYGAPCGDKDIERLFEHVTPFSVRRRLKESDGEEDDLMPFNEFCALFLSWLRL</sequence>
<accession>A0A3R7LC44</accession>
<dbReference type="GeneID" id="40317326"/>
<evidence type="ECO:0000313" key="2">
    <source>
        <dbReference type="Proteomes" id="UP000284403"/>
    </source>
</evidence>
<dbReference type="SUPFAM" id="SSF47473">
    <property type="entry name" value="EF-hand"/>
    <property type="match status" value="1"/>
</dbReference>
<reference evidence="1 2" key="1">
    <citation type="journal article" date="2018" name="BMC Genomics">
        <title>Genomic comparison of Trypanosoma conorhini and Trypanosoma rangeli to Trypanosoma cruzi strains of high and low virulence.</title>
        <authorList>
            <person name="Bradwell K.R."/>
            <person name="Koparde V.N."/>
            <person name="Matveyev A.V."/>
            <person name="Serrano M.G."/>
            <person name="Alves J.M."/>
            <person name="Parikh H."/>
            <person name="Huang B."/>
            <person name="Lee V."/>
            <person name="Espinosa-Alvarez O."/>
            <person name="Ortiz P.A."/>
            <person name="Costa-Martins A.G."/>
            <person name="Teixeira M.M."/>
            <person name="Buck G.A."/>
        </authorList>
    </citation>
    <scope>NUCLEOTIDE SEQUENCE [LARGE SCALE GENOMIC DNA]</scope>
    <source>
        <strain evidence="1 2">025E</strain>
    </source>
</reference>
<proteinExistence type="predicted"/>
<gene>
    <name evidence="1" type="ORF">Tco025E_03715</name>
</gene>